<feature type="region of interest" description="Disordered" evidence="1">
    <location>
        <begin position="238"/>
        <end position="356"/>
    </location>
</feature>
<feature type="compositionally biased region" description="Polar residues" evidence="1">
    <location>
        <begin position="310"/>
        <end position="323"/>
    </location>
</feature>
<reference evidence="2" key="1">
    <citation type="journal article" date="2022" name="Int. J. Mol. Sci.">
        <title>Draft Genome of Tanacetum Coccineum: Genomic Comparison of Closely Related Tanacetum-Family Plants.</title>
        <authorList>
            <person name="Yamashiro T."/>
            <person name="Shiraishi A."/>
            <person name="Nakayama K."/>
            <person name="Satake H."/>
        </authorList>
    </citation>
    <scope>NUCLEOTIDE SEQUENCE</scope>
</reference>
<proteinExistence type="predicted"/>
<feature type="compositionally biased region" description="Low complexity" evidence="1">
    <location>
        <begin position="238"/>
        <end position="295"/>
    </location>
</feature>
<gene>
    <name evidence="2" type="ORF">Tco_1091855</name>
</gene>
<evidence type="ECO:0000313" key="3">
    <source>
        <dbReference type="Proteomes" id="UP001151760"/>
    </source>
</evidence>
<comment type="caution">
    <text evidence="2">The sequence shown here is derived from an EMBL/GenBank/DDBJ whole genome shotgun (WGS) entry which is preliminary data.</text>
</comment>
<organism evidence="2 3">
    <name type="scientific">Tanacetum coccineum</name>
    <dbReference type="NCBI Taxonomy" id="301880"/>
    <lineage>
        <taxon>Eukaryota</taxon>
        <taxon>Viridiplantae</taxon>
        <taxon>Streptophyta</taxon>
        <taxon>Embryophyta</taxon>
        <taxon>Tracheophyta</taxon>
        <taxon>Spermatophyta</taxon>
        <taxon>Magnoliopsida</taxon>
        <taxon>eudicotyledons</taxon>
        <taxon>Gunneridae</taxon>
        <taxon>Pentapetalae</taxon>
        <taxon>asterids</taxon>
        <taxon>campanulids</taxon>
        <taxon>Asterales</taxon>
        <taxon>Asteraceae</taxon>
        <taxon>Asteroideae</taxon>
        <taxon>Anthemideae</taxon>
        <taxon>Anthemidinae</taxon>
        <taxon>Tanacetum</taxon>
    </lineage>
</organism>
<evidence type="ECO:0000313" key="2">
    <source>
        <dbReference type="EMBL" id="GJT96337.1"/>
    </source>
</evidence>
<reference evidence="2" key="2">
    <citation type="submission" date="2022-01" db="EMBL/GenBank/DDBJ databases">
        <authorList>
            <person name="Yamashiro T."/>
            <person name="Shiraishi A."/>
            <person name="Satake H."/>
            <person name="Nakayama K."/>
        </authorList>
    </citation>
    <scope>NUCLEOTIDE SEQUENCE</scope>
</reference>
<dbReference type="EMBL" id="BQNB010020471">
    <property type="protein sequence ID" value="GJT96337.1"/>
    <property type="molecule type" value="Genomic_DNA"/>
</dbReference>
<keyword evidence="3" id="KW-1185">Reference proteome</keyword>
<evidence type="ECO:0000256" key="1">
    <source>
        <dbReference type="SAM" id="MobiDB-lite"/>
    </source>
</evidence>
<protein>
    <submittedName>
        <fullName evidence="2">Uncharacterized protein</fullName>
    </submittedName>
</protein>
<accession>A0ABQ5IAK0</accession>
<sequence length="512" mass="54753">MSSLIIPIVVDPLEESVASSTSIIILFDTEPAIIPPIVPAIIPPIIPADILALSVEVPVIPPIAPEAEAVVVASPARVLDMIIHSFSEIGPLEDPYSPEQAPIIPSTSPFLFSNSSKTSGDYYDSDSSKRPPSHDPYEVAVTRWRSNVAVHLSSPGLSSPSPSTPVLPSTPIEDTIAPSNAIAPSTVVSPHSVHTSPIRDTHAHVTEISPVPHVVCHRTRMTARKGVMWLRHVMTPSRSASLRLSRARPSSHSSGSSPSSSSSSSDSSSSSSESSSQGSSSDTSVSSSERLSHSSATHTPSRPLPRRMPQDSNYVTPSSSLSAGPSRKRCRSSATSVPLLAHPSGALSPMHVDRLPPRKRFRGPLVASSHEGNIEDSFEASTEPNIDSDILVDIEANIMADTAAAFKAEAKAEADIMGDDEAEDDVESSVGDTIDIGVDVVTEPEVPSDIPVPTIDERLSEHEDVIQELYDHMLEFLAPRFVDIEEEHKAQEVRAVVDERERERGLDCLIGL</sequence>
<name>A0ABQ5IAK0_9ASTR</name>
<dbReference type="Proteomes" id="UP001151760">
    <property type="component" value="Unassembled WGS sequence"/>
</dbReference>